<keyword evidence="6" id="KW-1185">Reference proteome</keyword>
<evidence type="ECO:0008006" key="7">
    <source>
        <dbReference type="Google" id="ProtNLM"/>
    </source>
</evidence>
<reference evidence="5 6" key="1">
    <citation type="submission" date="2024-03" db="EMBL/GenBank/DDBJ databases">
        <title>A high-quality draft genome sequence of Diaporthe vaccinii, a causative agent of upright dieback and viscid rot disease in cranberry plants.</title>
        <authorList>
            <person name="Sarrasin M."/>
            <person name="Lang B.F."/>
            <person name="Burger G."/>
        </authorList>
    </citation>
    <scope>NUCLEOTIDE SEQUENCE [LARGE SCALE GENOMIC DNA]</scope>
    <source>
        <strain evidence="5 6">IS7</strain>
    </source>
</reference>
<dbReference type="SUPFAM" id="SSF63829">
    <property type="entry name" value="Calcium-dependent phosphotriesterase"/>
    <property type="match status" value="1"/>
</dbReference>
<accession>A0ABR4ERE6</accession>
<evidence type="ECO:0000256" key="2">
    <source>
        <dbReference type="ARBA" id="ARBA00009127"/>
    </source>
</evidence>
<evidence type="ECO:0000256" key="1">
    <source>
        <dbReference type="ARBA" id="ARBA00004613"/>
    </source>
</evidence>
<evidence type="ECO:0000313" key="5">
    <source>
        <dbReference type="EMBL" id="KAL2285003.1"/>
    </source>
</evidence>
<dbReference type="PANTHER" id="PTHR10009:SF17">
    <property type="entry name" value="MAJOR ROYAL JELLY PROTEIN"/>
    <property type="match status" value="1"/>
</dbReference>
<gene>
    <name evidence="5" type="ORF">FJTKL_08536</name>
</gene>
<dbReference type="Gene3D" id="2.120.10.30">
    <property type="entry name" value="TolB, C-terminal domain"/>
    <property type="match status" value="1"/>
</dbReference>
<evidence type="ECO:0000313" key="6">
    <source>
        <dbReference type="Proteomes" id="UP001600888"/>
    </source>
</evidence>
<comment type="caution">
    <text evidence="5">The sequence shown here is derived from an EMBL/GenBank/DDBJ whole genome shotgun (WGS) entry which is preliminary data.</text>
</comment>
<dbReference type="Pfam" id="PF03022">
    <property type="entry name" value="MRJP"/>
    <property type="match status" value="1"/>
</dbReference>
<dbReference type="Proteomes" id="UP001600888">
    <property type="component" value="Unassembled WGS sequence"/>
</dbReference>
<sequence length="423" mass="45129">MVSPNLIVLVGLLSLAGHVIATFPTACPDPALSSSNTTNGVCVEDFKIIGGALEAVHESTHAPTGLAVDLEENIYLTYPRNFENATNAVTIATSFTDEEPWPSAEIQNCQPGQNVSECFINVQNLVLDAHGQFWVLDSGIPYKKTAPAVTGGAKIMQFDSATKELVKTYLFPDDILSSGTNLNDLRVNNTAGTGGFAFLTDASVKGGILAVDLATGGVVKRLAGQAVVMADPGYVGSYNGEPIYCWNGTTKSFCTTSSDGIALQGGQIYWGVLSSRRFYYVSQEILQNFDATDDEVLAAVQDPGQLASEQAGFTADDQGRVFLLASEQNAIYYVQTDQSRVTEELNGVPAGGSGPVAADNYYVKTLARNGLIQHADSAAILNGYLYFCTNQLELGPSRQYNSSDNRKCPFRSYKLFIGAGPAV</sequence>
<feature type="chain" id="PRO_5047444046" description="Major royal jelly protein" evidence="4">
    <location>
        <begin position="22"/>
        <end position="423"/>
    </location>
</feature>
<evidence type="ECO:0000256" key="4">
    <source>
        <dbReference type="SAM" id="SignalP"/>
    </source>
</evidence>
<feature type="signal peptide" evidence="4">
    <location>
        <begin position="1"/>
        <end position="21"/>
    </location>
</feature>
<dbReference type="EMBL" id="JBAWTH010000033">
    <property type="protein sequence ID" value="KAL2285003.1"/>
    <property type="molecule type" value="Genomic_DNA"/>
</dbReference>
<keyword evidence="4" id="KW-0732">Signal</keyword>
<dbReference type="InterPro" id="IPR011042">
    <property type="entry name" value="6-blade_b-propeller_TolB-like"/>
</dbReference>
<proteinExistence type="inferred from homology"/>
<organism evidence="5 6">
    <name type="scientific">Diaporthe vaccinii</name>
    <dbReference type="NCBI Taxonomy" id="105482"/>
    <lineage>
        <taxon>Eukaryota</taxon>
        <taxon>Fungi</taxon>
        <taxon>Dikarya</taxon>
        <taxon>Ascomycota</taxon>
        <taxon>Pezizomycotina</taxon>
        <taxon>Sordariomycetes</taxon>
        <taxon>Sordariomycetidae</taxon>
        <taxon>Diaporthales</taxon>
        <taxon>Diaporthaceae</taxon>
        <taxon>Diaporthe</taxon>
        <taxon>Diaporthe eres species complex</taxon>
    </lineage>
</organism>
<dbReference type="InterPro" id="IPR017996">
    <property type="entry name" value="MRJP/yellow-related"/>
</dbReference>
<evidence type="ECO:0000256" key="3">
    <source>
        <dbReference type="ARBA" id="ARBA00022525"/>
    </source>
</evidence>
<protein>
    <recommendedName>
        <fullName evidence="7">Major royal jelly protein</fullName>
    </recommendedName>
</protein>
<dbReference type="PANTHER" id="PTHR10009">
    <property type="entry name" value="PROTEIN YELLOW-RELATED"/>
    <property type="match status" value="1"/>
</dbReference>
<name>A0ABR4ERE6_9PEZI</name>
<comment type="subcellular location">
    <subcellularLocation>
        <location evidence="1">Secreted</location>
    </subcellularLocation>
</comment>
<keyword evidence="3" id="KW-0964">Secreted</keyword>
<comment type="similarity">
    <text evidence="2">Belongs to the major royal jelly protein family.</text>
</comment>